<keyword evidence="1" id="KW-0175">Coiled coil</keyword>
<evidence type="ECO:0000256" key="2">
    <source>
        <dbReference type="SAM" id="MobiDB-lite"/>
    </source>
</evidence>
<name>A0A2V1IPC3_9BACT</name>
<keyword evidence="4" id="KW-1185">Reference proteome</keyword>
<comment type="caution">
    <text evidence="3">The sequence shown here is derived from an EMBL/GenBank/DDBJ whole genome shotgun (WGS) entry which is preliminary data.</text>
</comment>
<dbReference type="AlphaFoldDB" id="A0A2V1IPC3"/>
<dbReference type="RefSeq" id="WP_107036846.1">
    <property type="nucleotide sequence ID" value="NZ_CP098825.1"/>
</dbReference>
<feature type="compositionally biased region" description="Basic and acidic residues" evidence="2">
    <location>
        <begin position="466"/>
        <end position="498"/>
    </location>
</feature>
<proteinExistence type="predicted"/>
<organism evidence="3 4">
    <name type="scientific">Paramuribaculum intestinale</name>
    <dbReference type="NCBI Taxonomy" id="2094151"/>
    <lineage>
        <taxon>Bacteria</taxon>
        <taxon>Pseudomonadati</taxon>
        <taxon>Bacteroidota</taxon>
        <taxon>Bacteroidia</taxon>
        <taxon>Bacteroidales</taxon>
        <taxon>Muribaculaceae</taxon>
        <taxon>Paramuribaculum</taxon>
    </lineage>
</organism>
<sequence>MSRDIKGTSLNELNDGLERAVRRCKNQLTADIANAERNAINSAIRISNENIRRAQQETQSRINQVNDNLSRRIENSQLQLGARIDDQSRRFAQELQTLDKRHTKALNDLSNAVAESIEAQNNYIESQVSRLDKNIGILNAGLNAVNQSMNDLARETNERFRQQQGEITSIQKDIKSIFERQQADTNTKLLAAGAALALLDAIRERTDVARFAPQQLLDSIALKEERLRNIGDNPDSCTITDANNLIDEALVMENEAIRRKNEWAPLHKAALASAIAVLRLLEKSESIKVASLYDDGAEEYLQTDYWTHGAYSRILNEIRTLKAQIENAPADISTIKNLQKKVDELQQRAEHIIIEAAELGTLSEQRVIVSNDVLNAMVNQGWELKGDPDYMGGEEESDWREGTFAILHKPNTGEEVSILVLPEENNGKKGNQIIFHRNDDLMESAGAFQSRMEEIKREIEKSGYKLGTLREPEHGDGKVEQLRDRSSMKRKGASEKLRKTLSKR</sequence>
<feature type="region of interest" description="Disordered" evidence="2">
    <location>
        <begin position="466"/>
        <end position="504"/>
    </location>
</feature>
<feature type="coiled-coil region" evidence="1">
    <location>
        <begin position="37"/>
        <end position="68"/>
    </location>
</feature>
<dbReference type="EMBL" id="PUBV01000034">
    <property type="protein sequence ID" value="PWB06117.1"/>
    <property type="molecule type" value="Genomic_DNA"/>
</dbReference>
<dbReference type="GeneID" id="93423640"/>
<accession>A0A2V1IPC3</accession>
<protein>
    <submittedName>
        <fullName evidence="3">Uncharacterized protein</fullName>
    </submittedName>
</protein>
<evidence type="ECO:0000256" key="1">
    <source>
        <dbReference type="SAM" id="Coils"/>
    </source>
</evidence>
<evidence type="ECO:0000313" key="4">
    <source>
        <dbReference type="Proteomes" id="UP000244925"/>
    </source>
</evidence>
<gene>
    <name evidence="3" type="ORF">C5O25_11295</name>
</gene>
<evidence type="ECO:0000313" key="3">
    <source>
        <dbReference type="EMBL" id="PWB06117.1"/>
    </source>
</evidence>
<reference evidence="4" key="1">
    <citation type="submission" date="2018-02" db="EMBL/GenBank/DDBJ databases">
        <authorList>
            <person name="Clavel T."/>
            <person name="Strowig T."/>
        </authorList>
    </citation>
    <scope>NUCLEOTIDE SEQUENCE [LARGE SCALE GENOMIC DNA]</scope>
    <source>
        <strain evidence="4">DSM 100764</strain>
    </source>
</reference>
<dbReference type="Proteomes" id="UP000244925">
    <property type="component" value="Unassembled WGS sequence"/>
</dbReference>